<dbReference type="Pfam" id="PF00106">
    <property type="entry name" value="adh_short"/>
    <property type="match status" value="1"/>
</dbReference>
<comment type="subcellular location">
    <subcellularLocation>
        <location evidence="1">Endoplasmic reticulum</location>
    </subcellularLocation>
</comment>
<comment type="similarity">
    <text evidence="2">Belongs to the short-chain dehydrogenases/reductases (SDR) family.</text>
</comment>
<dbReference type="EMBL" id="CAMPGE010016064">
    <property type="protein sequence ID" value="CAI2374643.1"/>
    <property type="molecule type" value="Genomic_DNA"/>
</dbReference>
<accession>A0AAD1XKZ9</accession>
<dbReference type="Proteomes" id="UP001295684">
    <property type="component" value="Unassembled WGS sequence"/>
</dbReference>
<dbReference type="InterPro" id="IPR020904">
    <property type="entry name" value="Sc_DH/Rdtase_CS"/>
</dbReference>
<dbReference type="InterPro" id="IPR051019">
    <property type="entry name" value="VLCFA-Steroid_DH"/>
</dbReference>
<dbReference type="Gene3D" id="3.40.50.720">
    <property type="entry name" value="NAD(P)-binding Rossmann-like Domain"/>
    <property type="match status" value="1"/>
</dbReference>
<name>A0AAD1XKZ9_EUPCR</name>
<sequence>MLTFLTWDIHIWFAWVVGIYTFVHSICMVTKCLIRNFVRNPLDLSKRYGDGSWVLVTGATGGIGEEYCLQLAQKGFNIIISGRNKQAIEEMEANVKKTNTKVKTKALVADLSQTISPSFYEKLINEVKDLDISILINNAASADSAFFEDVSLETHLDRARINIGAPTMLCHKLITKLLGRNKKSCIINISSLSQTGPIPFVGEYSGSKRFVSLLSYHLHDNYGDKIDIQDLMPGFVTTKINRYYKGPDAITAKECVESSLRDLGQEFSTIPALSHSAEMQLFHLTYHFCKPFFRMLAVGACEKRALELYYQDNSHNSH</sequence>
<dbReference type="PANTHER" id="PTHR43899:SF13">
    <property type="entry name" value="RH59310P"/>
    <property type="match status" value="1"/>
</dbReference>
<comment type="caution">
    <text evidence="5">The sequence shown here is derived from an EMBL/GenBank/DDBJ whole genome shotgun (WGS) entry which is preliminary data.</text>
</comment>
<evidence type="ECO:0000256" key="4">
    <source>
        <dbReference type="SAM" id="Phobius"/>
    </source>
</evidence>
<keyword evidence="4" id="KW-1133">Transmembrane helix</keyword>
<organism evidence="5 6">
    <name type="scientific">Euplotes crassus</name>
    <dbReference type="NCBI Taxonomy" id="5936"/>
    <lineage>
        <taxon>Eukaryota</taxon>
        <taxon>Sar</taxon>
        <taxon>Alveolata</taxon>
        <taxon>Ciliophora</taxon>
        <taxon>Intramacronucleata</taxon>
        <taxon>Spirotrichea</taxon>
        <taxon>Hypotrichia</taxon>
        <taxon>Euplotida</taxon>
        <taxon>Euplotidae</taxon>
        <taxon>Moneuplotes</taxon>
    </lineage>
</organism>
<evidence type="ECO:0000313" key="6">
    <source>
        <dbReference type="Proteomes" id="UP001295684"/>
    </source>
</evidence>
<dbReference type="PANTHER" id="PTHR43899">
    <property type="entry name" value="RH59310P"/>
    <property type="match status" value="1"/>
</dbReference>
<dbReference type="GO" id="GO:0005783">
    <property type="term" value="C:endoplasmic reticulum"/>
    <property type="evidence" value="ECO:0007669"/>
    <property type="project" value="UniProtKB-SubCell"/>
</dbReference>
<reference evidence="5" key="1">
    <citation type="submission" date="2023-07" db="EMBL/GenBank/DDBJ databases">
        <authorList>
            <consortium name="AG Swart"/>
            <person name="Singh M."/>
            <person name="Singh A."/>
            <person name="Seah K."/>
            <person name="Emmerich C."/>
        </authorList>
    </citation>
    <scope>NUCLEOTIDE SEQUENCE</scope>
    <source>
        <strain evidence="5">DP1</strain>
    </source>
</reference>
<dbReference type="InterPro" id="IPR036291">
    <property type="entry name" value="NAD(P)-bd_dom_sf"/>
</dbReference>
<feature type="transmembrane region" description="Helical" evidence="4">
    <location>
        <begin position="12"/>
        <end position="34"/>
    </location>
</feature>
<proteinExistence type="inferred from homology"/>
<dbReference type="PIRSF" id="PIRSF000126">
    <property type="entry name" value="11-beta-HSD1"/>
    <property type="match status" value="1"/>
</dbReference>
<dbReference type="GO" id="GO:0016491">
    <property type="term" value="F:oxidoreductase activity"/>
    <property type="evidence" value="ECO:0007669"/>
    <property type="project" value="UniProtKB-KW"/>
</dbReference>
<keyword evidence="6" id="KW-1185">Reference proteome</keyword>
<evidence type="ECO:0000256" key="1">
    <source>
        <dbReference type="ARBA" id="ARBA00004240"/>
    </source>
</evidence>
<keyword evidence="4" id="KW-0472">Membrane</keyword>
<dbReference type="InterPro" id="IPR002347">
    <property type="entry name" value="SDR_fam"/>
</dbReference>
<dbReference type="PROSITE" id="PS00061">
    <property type="entry name" value="ADH_SHORT"/>
    <property type="match status" value="1"/>
</dbReference>
<dbReference type="AlphaFoldDB" id="A0AAD1XKZ9"/>
<evidence type="ECO:0000313" key="5">
    <source>
        <dbReference type="EMBL" id="CAI2374643.1"/>
    </source>
</evidence>
<evidence type="ECO:0000256" key="3">
    <source>
        <dbReference type="ARBA" id="ARBA00023002"/>
    </source>
</evidence>
<gene>
    <name evidence="5" type="ORF">ECRASSUSDP1_LOCUS16000</name>
</gene>
<evidence type="ECO:0000256" key="2">
    <source>
        <dbReference type="ARBA" id="ARBA00006484"/>
    </source>
</evidence>
<dbReference type="PRINTS" id="PR00081">
    <property type="entry name" value="GDHRDH"/>
</dbReference>
<dbReference type="SUPFAM" id="SSF51735">
    <property type="entry name" value="NAD(P)-binding Rossmann-fold domains"/>
    <property type="match status" value="1"/>
</dbReference>
<keyword evidence="4" id="KW-0812">Transmembrane</keyword>
<protein>
    <submittedName>
        <fullName evidence="5">Uncharacterized protein</fullName>
    </submittedName>
</protein>
<keyword evidence="3" id="KW-0560">Oxidoreductase</keyword>